<organism evidence="1 2">
    <name type="scientific">Parapedobacter deserti</name>
    <dbReference type="NCBI Taxonomy" id="1912957"/>
    <lineage>
        <taxon>Bacteria</taxon>
        <taxon>Pseudomonadati</taxon>
        <taxon>Bacteroidota</taxon>
        <taxon>Sphingobacteriia</taxon>
        <taxon>Sphingobacteriales</taxon>
        <taxon>Sphingobacteriaceae</taxon>
        <taxon>Parapedobacter</taxon>
    </lineage>
</organism>
<dbReference type="PROSITE" id="PS51257">
    <property type="entry name" value="PROKAR_LIPOPROTEIN"/>
    <property type="match status" value="1"/>
</dbReference>
<comment type="caution">
    <text evidence="1">The sequence shown here is derived from an EMBL/GenBank/DDBJ whole genome shotgun (WGS) entry which is preliminary data.</text>
</comment>
<protein>
    <submittedName>
        <fullName evidence="1">DUF4843 domain-containing protein</fullName>
    </submittedName>
</protein>
<gene>
    <name evidence="1" type="ORF">ACFOET_00685</name>
</gene>
<sequence>MMNKITCIFLCAVVLFSCEKEIDARYEPSFSALNIWLGSNVQKPDSMVYNFAFRPVQEADTISFSVRLMGLPANHDREFKLIAISGDTARIKQGVHYEFPTYILPAHAYEGVYSIFIKRTDTFSGQPGRIVFGLMEDGVFRRGIQERSDIAIVLMDQFAKPAHWDIDPAPYQPLMRFFGAYSDVKFQFITTAIGRAPTFKVRYSGTPIPPDEVSYTQAQYWQNRCRTQLLQYNANNPEAPLRDEHGEIVTFP</sequence>
<dbReference type="Proteomes" id="UP001595526">
    <property type="component" value="Unassembled WGS sequence"/>
</dbReference>
<dbReference type="RefSeq" id="WP_379018510.1">
    <property type="nucleotide sequence ID" value="NZ_JBHRTA010000003.1"/>
</dbReference>
<accession>A0ABV7JJ66</accession>
<reference evidence="2" key="1">
    <citation type="journal article" date="2019" name="Int. J. Syst. Evol. Microbiol.">
        <title>The Global Catalogue of Microorganisms (GCM) 10K type strain sequencing project: providing services to taxonomists for standard genome sequencing and annotation.</title>
        <authorList>
            <consortium name="The Broad Institute Genomics Platform"/>
            <consortium name="The Broad Institute Genome Sequencing Center for Infectious Disease"/>
            <person name="Wu L."/>
            <person name="Ma J."/>
        </authorList>
    </citation>
    <scope>NUCLEOTIDE SEQUENCE [LARGE SCALE GENOMIC DNA]</scope>
    <source>
        <strain evidence="2">KCTC 52416</strain>
    </source>
</reference>
<dbReference type="Pfam" id="PF16132">
    <property type="entry name" value="DUF4843"/>
    <property type="match status" value="1"/>
</dbReference>
<proteinExistence type="predicted"/>
<name>A0ABV7JJ66_9SPHI</name>
<dbReference type="EMBL" id="JBHRTA010000003">
    <property type="protein sequence ID" value="MFC3196116.1"/>
    <property type="molecule type" value="Genomic_DNA"/>
</dbReference>
<dbReference type="InterPro" id="IPR032299">
    <property type="entry name" value="DUF4843"/>
</dbReference>
<evidence type="ECO:0000313" key="1">
    <source>
        <dbReference type="EMBL" id="MFC3196116.1"/>
    </source>
</evidence>
<keyword evidence="2" id="KW-1185">Reference proteome</keyword>
<evidence type="ECO:0000313" key="2">
    <source>
        <dbReference type="Proteomes" id="UP001595526"/>
    </source>
</evidence>